<keyword evidence="3" id="KW-1185">Reference proteome</keyword>
<sequence>MRNFKLIKTAAALALGASVVTSAVVTTDASAASKYKIKSGKLVVAKTGKVAKGYVTYNKVVYKDGKKFTGLKSGVYYKSGKKATGTYKGAYYVKGAKKVTTGTYNKAYYVKGVKKVSTGLYASKYYKDGKVATGTYKGAYYVNGVKKVTTGTYNGAYYVAGKKVVTTGLYKDQLYVAGKLNKGYKLYNENLYKDAALNAELVIFEEKLYDGAKVNEGIKEFDGKWYNNAAIANGVVTVDGEKHAFKEGVKLPLVVEGITAINTSVVEVAIAAPKADVLKATVEVKDGKGNIVPVKTVDVSAGDKTVAFTFDKTITDADFTGVWTIDGVEYNFDVLNQFKAIKDASTDIALYDALKDAGITSVNPDLVGDYKTAIQAAISADKATKVSDIQPIIDQVNKEKVDAVKEKELVKALNDAKTSDIKFLAALQANFTQVNKEWFTEYKTALSAEITASKDVQDKINQVNETKIGAAYDKAFKSLATADIQAARELLTTYGATAGKDEFNKKGYANDSLDVLAALAKVDAATTNNTLKTALVELDALETKLVEKYKNESAVTVKDEFDVKEVKEEFLADYRAAVKVAVVGSKNQRKDIATIITTVNSEKLAGQKTATVDAVKAITEKTTEAEVVKLLQDVQTAHRTANQEPALNKVNEAYAKAYKTEITTVGATTLTTADAINTLIGKVNGEQDAAAQLLAVNEAKTVAEMTSALTVISLANGTSTNYINLSAANKAEVAELVLAAKTTKFDDKAAVTTAVDTAVTKREGLITAVNTVAKADFDYTTVDTALKALNVEAYNNLDAVAKLAAAQKFHANVPTTTVEGKKVVVEFVNITAIKEALVAATK</sequence>
<name>A0ABU9LRB1_9BACL</name>
<organism evidence="2 3">
    <name type="scientific">Kurthia gibsonii</name>
    <dbReference type="NCBI Taxonomy" id="33946"/>
    <lineage>
        <taxon>Bacteria</taxon>
        <taxon>Bacillati</taxon>
        <taxon>Bacillota</taxon>
        <taxon>Bacilli</taxon>
        <taxon>Bacillales</taxon>
        <taxon>Caryophanaceae</taxon>
        <taxon>Kurthia</taxon>
    </lineage>
</organism>
<evidence type="ECO:0000313" key="3">
    <source>
        <dbReference type="Proteomes" id="UP001398420"/>
    </source>
</evidence>
<feature type="chain" id="PRO_5045294556" evidence="1">
    <location>
        <begin position="24"/>
        <end position="842"/>
    </location>
</feature>
<comment type="caution">
    <text evidence="2">The sequence shown here is derived from an EMBL/GenBank/DDBJ whole genome shotgun (WGS) entry which is preliminary data.</text>
</comment>
<feature type="signal peptide" evidence="1">
    <location>
        <begin position="1"/>
        <end position="23"/>
    </location>
</feature>
<evidence type="ECO:0000313" key="2">
    <source>
        <dbReference type="EMBL" id="MEL5989411.1"/>
    </source>
</evidence>
<accession>A0ABU9LRB1</accession>
<dbReference type="Proteomes" id="UP001398420">
    <property type="component" value="Unassembled WGS sequence"/>
</dbReference>
<keyword evidence="1" id="KW-0732">Signal</keyword>
<evidence type="ECO:0000256" key="1">
    <source>
        <dbReference type="SAM" id="SignalP"/>
    </source>
</evidence>
<gene>
    <name evidence="2" type="ORF">AAF454_13440</name>
</gene>
<dbReference type="EMBL" id="JBCEWA010000012">
    <property type="protein sequence ID" value="MEL5989411.1"/>
    <property type="molecule type" value="Genomic_DNA"/>
</dbReference>
<proteinExistence type="predicted"/>
<dbReference type="RefSeq" id="WP_342303169.1">
    <property type="nucleotide sequence ID" value="NZ_JBCEWA010000012.1"/>
</dbReference>
<protein>
    <submittedName>
        <fullName evidence="2">Uncharacterized protein</fullName>
    </submittedName>
</protein>
<reference evidence="2 3" key="1">
    <citation type="submission" date="2024-04" db="EMBL/GenBank/DDBJ databases">
        <authorList>
            <person name="Wu Y.S."/>
            <person name="Zhang L."/>
        </authorList>
    </citation>
    <scope>NUCLEOTIDE SEQUENCE [LARGE SCALE GENOMIC DNA]</scope>
    <source>
        <strain evidence="2 3">KG-01</strain>
    </source>
</reference>